<feature type="transmembrane region" description="Helical" evidence="5">
    <location>
        <begin position="59"/>
        <end position="85"/>
    </location>
</feature>
<feature type="transmembrane region" description="Helical" evidence="5">
    <location>
        <begin position="128"/>
        <end position="154"/>
    </location>
</feature>
<dbReference type="InterPro" id="IPR004031">
    <property type="entry name" value="PMP22/EMP/MP20/Claudin"/>
</dbReference>
<dbReference type="InterPro" id="IPR050579">
    <property type="entry name" value="PMP-22/EMP/MP20-like"/>
</dbReference>
<dbReference type="GeneID" id="102011253"/>
<dbReference type="GO" id="GO:0005886">
    <property type="term" value="C:plasma membrane"/>
    <property type="evidence" value="ECO:0007669"/>
    <property type="project" value="TreeGrafter"/>
</dbReference>
<comment type="subcellular location">
    <subcellularLocation>
        <location evidence="1">Membrane</location>
        <topology evidence="1">Multi-pass membrane protein</topology>
    </subcellularLocation>
</comment>
<dbReference type="Pfam" id="PF00822">
    <property type="entry name" value="PMP22_Claudin"/>
    <property type="match status" value="1"/>
</dbReference>
<sequence>MGVKRTLQGWGTLLSFLANVFTILSTVTSYWIRHAKGHGGLWQECTQGLCSSTPCQPTILMAGLCMVLSGSFGVVATVMGLRLLCRAEESLRGQLTSVLLFVSGLLLLMALISYTVGSSSKDDAFFSWSYFIGWLALPFSVLAGGCFLLADLILQSSVAISSFPVCL</sequence>
<dbReference type="OrthoDB" id="5967271at2759"/>
<dbReference type="PANTHER" id="PTHR10671">
    <property type="entry name" value="EPITHELIAL MEMBRANE PROTEIN-RELATED"/>
    <property type="match status" value="1"/>
</dbReference>
<evidence type="ECO:0000256" key="2">
    <source>
        <dbReference type="ARBA" id="ARBA00022692"/>
    </source>
</evidence>
<reference evidence="6" key="2">
    <citation type="submission" date="2025-09" db="UniProtKB">
        <authorList>
            <consortium name="Ensembl"/>
        </authorList>
    </citation>
    <scope>IDENTIFICATION</scope>
</reference>
<keyword evidence="7" id="KW-1185">Reference proteome</keyword>
<dbReference type="RefSeq" id="XP_005412736.1">
    <property type="nucleotide sequence ID" value="XM_005412679.1"/>
</dbReference>
<evidence type="ECO:0000256" key="1">
    <source>
        <dbReference type="ARBA" id="ARBA00004141"/>
    </source>
</evidence>
<feature type="transmembrane region" description="Helical" evidence="5">
    <location>
        <begin position="97"/>
        <end position="116"/>
    </location>
</feature>
<evidence type="ECO:0000256" key="4">
    <source>
        <dbReference type="ARBA" id="ARBA00023136"/>
    </source>
</evidence>
<evidence type="ECO:0000256" key="3">
    <source>
        <dbReference type="ARBA" id="ARBA00022989"/>
    </source>
</evidence>
<dbReference type="Proteomes" id="UP000694398">
    <property type="component" value="Unassembled WGS sequence"/>
</dbReference>
<gene>
    <name evidence="6" type="primary">CLDND2</name>
</gene>
<accession>A0A8C2UK05</accession>
<dbReference type="GeneTree" id="ENSGT01050000244814"/>
<name>A0A8C2UK05_CHILA</name>
<evidence type="ECO:0000256" key="5">
    <source>
        <dbReference type="SAM" id="Phobius"/>
    </source>
</evidence>
<dbReference type="Ensembl" id="ENSCLAT00000002091.1">
    <property type="protein sequence ID" value="ENSCLAP00000002046.1"/>
    <property type="gene ID" value="ENSCLAG00000001487.1"/>
</dbReference>
<dbReference type="OMA" id="NDVFFSW"/>
<dbReference type="Gene3D" id="1.20.140.150">
    <property type="match status" value="1"/>
</dbReference>
<feature type="transmembrane region" description="Helical" evidence="5">
    <location>
        <begin position="12"/>
        <end position="32"/>
    </location>
</feature>
<dbReference type="AlphaFoldDB" id="A0A8C2UK05"/>
<reference evidence="6" key="1">
    <citation type="submission" date="2025-08" db="UniProtKB">
        <authorList>
            <consortium name="Ensembl"/>
        </authorList>
    </citation>
    <scope>IDENTIFICATION</scope>
</reference>
<keyword evidence="2 5" id="KW-0812">Transmembrane</keyword>
<proteinExistence type="predicted"/>
<evidence type="ECO:0000313" key="7">
    <source>
        <dbReference type="Proteomes" id="UP000694398"/>
    </source>
</evidence>
<keyword evidence="4 5" id="KW-0472">Membrane</keyword>
<protein>
    <submittedName>
        <fullName evidence="6">Claudin domain containing 2</fullName>
    </submittedName>
</protein>
<organism evidence="6 7">
    <name type="scientific">Chinchilla lanigera</name>
    <name type="common">Long-tailed chinchilla</name>
    <name type="synonym">Chinchilla villidera</name>
    <dbReference type="NCBI Taxonomy" id="34839"/>
    <lineage>
        <taxon>Eukaryota</taxon>
        <taxon>Metazoa</taxon>
        <taxon>Chordata</taxon>
        <taxon>Craniata</taxon>
        <taxon>Vertebrata</taxon>
        <taxon>Euteleostomi</taxon>
        <taxon>Mammalia</taxon>
        <taxon>Eutheria</taxon>
        <taxon>Euarchontoglires</taxon>
        <taxon>Glires</taxon>
        <taxon>Rodentia</taxon>
        <taxon>Hystricomorpha</taxon>
        <taxon>Chinchillidae</taxon>
        <taxon>Chinchilla</taxon>
    </lineage>
</organism>
<evidence type="ECO:0000313" key="6">
    <source>
        <dbReference type="Ensembl" id="ENSCLAP00000002046.1"/>
    </source>
</evidence>
<keyword evidence="3 5" id="KW-1133">Transmembrane helix</keyword>
<dbReference type="PANTHER" id="PTHR10671:SF30">
    <property type="entry name" value="CLAUDIN DOMAIN-CONTAINING PROTEIN 2"/>
    <property type="match status" value="1"/>
</dbReference>
<dbReference type="CTD" id="125875"/>